<protein>
    <submittedName>
        <fullName evidence="2">TlpA family protein</fullName>
    </submittedName>
</protein>
<gene>
    <name evidence="2" type="ORF">Pa4123_81710</name>
</gene>
<dbReference type="InterPro" id="IPR013766">
    <property type="entry name" value="Thioredoxin_domain"/>
</dbReference>
<dbReference type="InterPro" id="IPR036249">
    <property type="entry name" value="Thioredoxin-like_sf"/>
</dbReference>
<dbReference type="Pfam" id="PF00578">
    <property type="entry name" value="AhpC-TSA"/>
    <property type="match status" value="1"/>
</dbReference>
<dbReference type="InterPro" id="IPR000866">
    <property type="entry name" value="AhpC/TSA"/>
</dbReference>
<dbReference type="RefSeq" id="WP_281904687.1">
    <property type="nucleotide sequence ID" value="NZ_BSDI01000071.1"/>
</dbReference>
<dbReference type="Proteomes" id="UP001144280">
    <property type="component" value="Unassembled WGS sequence"/>
</dbReference>
<evidence type="ECO:0000313" key="2">
    <source>
        <dbReference type="EMBL" id="GLI02893.1"/>
    </source>
</evidence>
<sequence length="212" mass="21404">MPTIVAAIAVLTALVLLNLLLTFGVIRRLREHSEQLAANAPTRTIPVGATVPEFSATSERGDAVSTATLRGDGRGGTGALVAFMAPDCPACAEQLPAVRERLATAVGGPTAVLVVFTRLRAATDPGDKSAAELAEALGVAGGPAVIVHEPLDGTLQTTFQVAAFPAFYLVDPDGKVAAASNGITDLPVPPQRSLGPVGPISTVRAADPVAAG</sequence>
<organism evidence="2 3">
    <name type="scientific">Phytohabitans aurantiacus</name>
    <dbReference type="NCBI Taxonomy" id="3016789"/>
    <lineage>
        <taxon>Bacteria</taxon>
        <taxon>Bacillati</taxon>
        <taxon>Actinomycetota</taxon>
        <taxon>Actinomycetes</taxon>
        <taxon>Micromonosporales</taxon>
        <taxon>Micromonosporaceae</taxon>
    </lineage>
</organism>
<evidence type="ECO:0000259" key="1">
    <source>
        <dbReference type="PROSITE" id="PS51352"/>
    </source>
</evidence>
<comment type="caution">
    <text evidence="2">The sequence shown here is derived from an EMBL/GenBank/DDBJ whole genome shotgun (WGS) entry which is preliminary data.</text>
</comment>
<dbReference type="Gene3D" id="3.40.30.10">
    <property type="entry name" value="Glutaredoxin"/>
    <property type="match status" value="1"/>
</dbReference>
<dbReference type="SUPFAM" id="SSF52833">
    <property type="entry name" value="Thioredoxin-like"/>
    <property type="match status" value="1"/>
</dbReference>
<dbReference type="EMBL" id="BSDI01000071">
    <property type="protein sequence ID" value="GLI02893.1"/>
    <property type="molecule type" value="Genomic_DNA"/>
</dbReference>
<evidence type="ECO:0000313" key="3">
    <source>
        <dbReference type="Proteomes" id="UP001144280"/>
    </source>
</evidence>
<proteinExistence type="predicted"/>
<feature type="domain" description="Thioredoxin" evidence="1">
    <location>
        <begin position="45"/>
        <end position="211"/>
    </location>
</feature>
<accession>A0ABQ5R933</accession>
<dbReference type="PROSITE" id="PS51352">
    <property type="entry name" value="THIOREDOXIN_2"/>
    <property type="match status" value="1"/>
</dbReference>
<keyword evidence="3" id="KW-1185">Reference proteome</keyword>
<reference evidence="2" key="1">
    <citation type="submission" date="2022-12" db="EMBL/GenBank/DDBJ databases">
        <title>New Phytohabitans aurantiacus sp. RD004123 nov., an actinomycete isolated from soil.</title>
        <authorList>
            <person name="Triningsih D.W."/>
            <person name="Harunari E."/>
            <person name="Igarashi Y."/>
        </authorList>
    </citation>
    <scope>NUCLEOTIDE SEQUENCE</scope>
    <source>
        <strain evidence="2">RD004123</strain>
    </source>
</reference>
<name>A0ABQ5R933_9ACTN</name>